<evidence type="ECO:0000313" key="3">
    <source>
        <dbReference type="Proteomes" id="UP000013148"/>
    </source>
</evidence>
<dbReference type="Gene3D" id="1.10.260.40">
    <property type="entry name" value="lambda repressor-like DNA-binding domains"/>
    <property type="match status" value="1"/>
</dbReference>
<protein>
    <recommendedName>
        <fullName evidence="1">Bacteriophage CI repressor N-terminal domain-containing protein</fullName>
    </recommendedName>
</protein>
<evidence type="ECO:0000313" key="2">
    <source>
        <dbReference type="EMBL" id="ENV15523.1"/>
    </source>
</evidence>
<dbReference type="Pfam" id="PF07022">
    <property type="entry name" value="Phage_CI_repr"/>
    <property type="match status" value="1"/>
</dbReference>
<gene>
    <name evidence="2" type="ORF">F964_04249</name>
</gene>
<dbReference type="AlphaFoldDB" id="N8Y7B1"/>
<dbReference type="Proteomes" id="UP000013148">
    <property type="component" value="Unassembled WGS sequence"/>
</dbReference>
<evidence type="ECO:0000259" key="1">
    <source>
        <dbReference type="Pfam" id="PF07022"/>
    </source>
</evidence>
<comment type="caution">
    <text evidence="2">The sequence shown here is derived from an EMBL/GenBank/DDBJ whole genome shotgun (WGS) entry which is preliminary data.</text>
</comment>
<dbReference type="EMBL" id="APPJ01000014">
    <property type="protein sequence ID" value="ENV15523.1"/>
    <property type="molecule type" value="Genomic_DNA"/>
</dbReference>
<sequence length="63" mass="7212">MNIGDLMTFYKCKSKKMLSDEMGVSRVTLWKWEKQGIPYNTQAALQLETNGKLLADQNSKSKN</sequence>
<reference evidence="2 3" key="1">
    <citation type="submission" date="2013-02" db="EMBL/GenBank/DDBJ databases">
        <title>The Genome Sequence of Acinetobacter guillouiae NIPH 991.</title>
        <authorList>
            <consortium name="The Broad Institute Genome Sequencing Platform"/>
            <consortium name="The Broad Institute Genome Sequencing Center for Infectious Disease"/>
            <person name="Cerqueira G."/>
            <person name="Feldgarden M."/>
            <person name="Courvalin P."/>
            <person name="Perichon B."/>
            <person name="Grillot-Courvalin C."/>
            <person name="Clermont D."/>
            <person name="Rocha E."/>
            <person name="Yoon E.-J."/>
            <person name="Nemec A."/>
            <person name="Walker B."/>
            <person name="Young S.K."/>
            <person name="Zeng Q."/>
            <person name="Gargeya S."/>
            <person name="Fitzgerald M."/>
            <person name="Haas B."/>
            <person name="Abouelleil A."/>
            <person name="Alvarado L."/>
            <person name="Arachchi H.M."/>
            <person name="Berlin A.M."/>
            <person name="Chapman S.B."/>
            <person name="Dewar J."/>
            <person name="Goldberg J."/>
            <person name="Griggs A."/>
            <person name="Gujja S."/>
            <person name="Hansen M."/>
            <person name="Howarth C."/>
            <person name="Imamovic A."/>
            <person name="Larimer J."/>
            <person name="McCowan C."/>
            <person name="Murphy C."/>
            <person name="Neiman D."/>
            <person name="Pearson M."/>
            <person name="Priest M."/>
            <person name="Roberts A."/>
            <person name="Saif S."/>
            <person name="Shea T."/>
            <person name="Sisk P."/>
            <person name="Sykes S."/>
            <person name="Wortman J."/>
            <person name="Nusbaum C."/>
            <person name="Birren B."/>
        </authorList>
    </citation>
    <scope>NUCLEOTIDE SEQUENCE [LARGE SCALE GENOMIC DNA]</scope>
    <source>
        <strain evidence="2 3">NIPH 991</strain>
    </source>
</reference>
<dbReference type="InterPro" id="IPR010744">
    <property type="entry name" value="Phage_CI_N"/>
</dbReference>
<organism evidence="2 3">
    <name type="scientific">Acinetobacter guillouiae NIPH 991</name>
    <dbReference type="NCBI Taxonomy" id="1217656"/>
    <lineage>
        <taxon>Bacteria</taxon>
        <taxon>Pseudomonadati</taxon>
        <taxon>Pseudomonadota</taxon>
        <taxon>Gammaproteobacteria</taxon>
        <taxon>Moraxellales</taxon>
        <taxon>Moraxellaceae</taxon>
        <taxon>Acinetobacter</taxon>
    </lineage>
</organism>
<dbReference type="GO" id="GO:0003677">
    <property type="term" value="F:DNA binding"/>
    <property type="evidence" value="ECO:0007669"/>
    <property type="project" value="InterPro"/>
</dbReference>
<feature type="domain" description="Bacteriophage CI repressor N-terminal" evidence="1">
    <location>
        <begin position="6"/>
        <end position="53"/>
    </location>
</feature>
<accession>N8Y7B1</accession>
<dbReference type="eggNOG" id="ENOG5031RT2">
    <property type="taxonomic scope" value="Bacteria"/>
</dbReference>
<dbReference type="GO" id="GO:0045892">
    <property type="term" value="P:negative regulation of DNA-templated transcription"/>
    <property type="evidence" value="ECO:0007669"/>
    <property type="project" value="InterPro"/>
</dbReference>
<dbReference type="InterPro" id="IPR010982">
    <property type="entry name" value="Lambda_DNA-bd_dom_sf"/>
</dbReference>
<dbReference type="PATRIC" id="fig|1217656.3.peg.4190"/>
<name>N8Y7B1_ACIGI</name>
<dbReference type="RefSeq" id="WP_004823319.1">
    <property type="nucleotide sequence ID" value="NZ_KB849456.1"/>
</dbReference>
<keyword evidence="3" id="KW-1185">Reference proteome</keyword>
<dbReference type="HOGENOM" id="CLU_206283_0_0_6"/>
<dbReference type="SUPFAM" id="SSF47413">
    <property type="entry name" value="lambda repressor-like DNA-binding domains"/>
    <property type="match status" value="1"/>
</dbReference>
<proteinExistence type="predicted"/>